<dbReference type="InterPro" id="IPR011604">
    <property type="entry name" value="PDDEXK-like_dom_sf"/>
</dbReference>
<accession>A0A5J4STR5</accession>
<dbReference type="GO" id="GO:0005524">
    <property type="term" value="F:ATP binding"/>
    <property type="evidence" value="ECO:0007669"/>
    <property type="project" value="UniProtKB-KW"/>
</dbReference>
<dbReference type="InterPro" id="IPR027417">
    <property type="entry name" value="P-loop_NTPase"/>
</dbReference>
<dbReference type="InterPro" id="IPR016024">
    <property type="entry name" value="ARM-type_fold"/>
</dbReference>
<evidence type="ECO:0000256" key="4">
    <source>
        <dbReference type="ARBA" id="ARBA00022801"/>
    </source>
</evidence>
<dbReference type="InterPro" id="IPR014016">
    <property type="entry name" value="UvrD-like_ATP-bd"/>
</dbReference>
<evidence type="ECO:0000313" key="18">
    <source>
        <dbReference type="EMBL" id="KAA6349301.1"/>
    </source>
</evidence>
<evidence type="ECO:0000256" key="10">
    <source>
        <dbReference type="ARBA" id="ARBA00023235"/>
    </source>
</evidence>
<dbReference type="Pfam" id="PF00580">
    <property type="entry name" value="UvrD-helicase"/>
    <property type="match status" value="2"/>
</dbReference>
<dbReference type="Gene3D" id="3.90.320.10">
    <property type="match status" value="1"/>
</dbReference>
<evidence type="ECO:0000256" key="6">
    <source>
        <dbReference type="ARBA" id="ARBA00022839"/>
    </source>
</evidence>
<organism evidence="17">
    <name type="scientific">termite gut metagenome</name>
    <dbReference type="NCBI Taxonomy" id="433724"/>
    <lineage>
        <taxon>unclassified sequences</taxon>
        <taxon>metagenomes</taxon>
        <taxon>organismal metagenomes</taxon>
    </lineage>
</organism>
<keyword evidence="7" id="KW-0067">ATP-binding</keyword>
<comment type="catalytic activity">
    <reaction evidence="13">
        <text>ATP + H2O = ADP + phosphate + H(+)</text>
        <dbReference type="Rhea" id="RHEA:13065"/>
        <dbReference type="ChEBI" id="CHEBI:15377"/>
        <dbReference type="ChEBI" id="CHEBI:15378"/>
        <dbReference type="ChEBI" id="CHEBI:30616"/>
        <dbReference type="ChEBI" id="CHEBI:43474"/>
        <dbReference type="ChEBI" id="CHEBI:456216"/>
        <dbReference type="EC" id="5.6.2.4"/>
    </reaction>
</comment>
<feature type="domain" description="UvrD-like helicase ATP-binding" evidence="15">
    <location>
        <begin position="1"/>
        <end position="469"/>
    </location>
</feature>
<dbReference type="EMBL" id="SNRY01000050">
    <property type="protein sequence ID" value="KAA6349301.1"/>
    <property type="molecule type" value="Genomic_DNA"/>
</dbReference>
<evidence type="ECO:0000259" key="15">
    <source>
        <dbReference type="PROSITE" id="PS51198"/>
    </source>
</evidence>
<gene>
    <name evidence="17" type="ORF">EZS27_003276</name>
    <name evidence="18" type="ORF">EZS27_003305</name>
</gene>
<evidence type="ECO:0000256" key="5">
    <source>
        <dbReference type="ARBA" id="ARBA00022806"/>
    </source>
</evidence>
<protein>
    <recommendedName>
        <fullName evidence="12">DNA 3'-5' helicase</fullName>
        <ecNumber evidence="12">5.6.2.4</ecNumber>
    </recommendedName>
</protein>
<keyword evidence="1" id="KW-0540">Nuclease</keyword>
<keyword evidence="5 17" id="KW-0347">Helicase</keyword>
<evidence type="ECO:0000256" key="12">
    <source>
        <dbReference type="ARBA" id="ARBA00034808"/>
    </source>
</evidence>
<dbReference type="PROSITE" id="PS51198">
    <property type="entry name" value="UVRD_HELICASE_ATP_BIND"/>
    <property type="match status" value="1"/>
</dbReference>
<dbReference type="EMBL" id="SNRY01000050">
    <property type="protein sequence ID" value="KAA6349272.1"/>
    <property type="molecule type" value="Genomic_DNA"/>
</dbReference>
<dbReference type="PANTHER" id="PTHR11070:SF67">
    <property type="entry name" value="DNA 3'-5' HELICASE"/>
    <property type="match status" value="1"/>
</dbReference>
<dbReference type="SUPFAM" id="SSF48371">
    <property type="entry name" value="ARM repeat"/>
    <property type="match status" value="1"/>
</dbReference>
<comment type="caution">
    <text evidence="17">The sequence shown here is derived from an EMBL/GenBank/DDBJ whole genome shotgun (WGS) entry which is preliminary data.</text>
</comment>
<keyword evidence="6" id="KW-0269">Exonuclease</keyword>
<dbReference type="GO" id="GO:0004527">
    <property type="term" value="F:exonuclease activity"/>
    <property type="evidence" value="ECO:0007669"/>
    <property type="project" value="UniProtKB-KW"/>
</dbReference>
<evidence type="ECO:0000256" key="3">
    <source>
        <dbReference type="ARBA" id="ARBA00022763"/>
    </source>
</evidence>
<dbReference type="GO" id="GO:0005829">
    <property type="term" value="C:cytosol"/>
    <property type="evidence" value="ECO:0007669"/>
    <property type="project" value="TreeGrafter"/>
</dbReference>
<keyword evidence="2" id="KW-0547">Nucleotide-binding</keyword>
<evidence type="ECO:0000256" key="2">
    <source>
        <dbReference type="ARBA" id="ARBA00022741"/>
    </source>
</evidence>
<keyword evidence="14" id="KW-0175">Coiled coil</keyword>
<keyword evidence="8" id="KW-0238">DNA-binding</keyword>
<reference evidence="17" key="1">
    <citation type="submission" date="2019-03" db="EMBL/GenBank/DDBJ databases">
        <title>Single cell metagenomics reveals metabolic interactions within the superorganism composed of flagellate Streblomastix strix and complex community of Bacteroidetes bacteria on its surface.</title>
        <authorList>
            <person name="Treitli S.C."/>
            <person name="Kolisko M."/>
            <person name="Husnik F."/>
            <person name="Keeling P."/>
            <person name="Hampl V."/>
        </authorList>
    </citation>
    <scope>NUCLEOTIDE SEQUENCE</scope>
    <source>
        <strain evidence="17">STM</strain>
    </source>
</reference>
<dbReference type="GO" id="GO:0043138">
    <property type="term" value="F:3'-5' DNA helicase activity"/>
    <property type="evidence" value="ECO:0007669"/>
    <property type="project" value="UniProtKB-EC"/>
</dbReference>
<dbReference type="Pfam" id="PF13361">
    <property type="entry name" value="UvrD_C"/>
    <property type="match status" value="1"/>
</dbReference>
<keyword evidence="4 17" id="KW-0378">Hydrolase</keyword>
<name>A0A5J4STR5_9ZZZZ</name>
<keyword evidence="10" id="KW-0413">Isomerase</keyword>
<dbReference type="Gene3D" id="3.40.50.300">
    <property type="entry name" value="P-loop containing nucleotide triphosphate hydrolases"/>
    <property type="match status" value="3"/>
</dbReference>
<sequence>MIALGTMELLIYKASAGSGKTFTLTVEYIKHLIRNPHAYRQILAVTFTNKATAEMKERIIGQLYGIWTNDKDSEPYLTCIRENLNKSEKEVREAAGKALGHIIHDYASFRVETIDSFFQSVLRNLTRELGLSPNLTIILTNAEVLSEAVDTMIEKLEPDSPVLLQLLDYINEKIADDKRWNILNEVKKFGMNIFSEEYMEKGEELHQQLKNPNIIKDYRHELNAMKNAALEQMKEFNVRFERELENHLLTVNDLKNKEKGISNYFHKLGNGILDDKIRNKTTEQCLEDEKNWVAQTSPRYEEILSLAASTLIPLLQEAESLRMKNNRIVNSCLLSMQYLNRLQLLASIDEEVRELNKKENCFFLSDTNILLHSLLREGDPSFVFEKIGTFTHTVMIDEFQDTSRIQWDNFKLLLLEGLSQGGNSLIVGDVKQSVYRWRNGDWKILNELNDRINNFPVRVETLKTNWRSETNIIHFNNKLFVAATEYLNDLHFSQLGEPCEPLLKAYRDVAQISPCLEEKGYVKVSFLEKDDEHDYTQQTLIALGKEVERLLDEDVRLNDIAVLVRKNKYIPIIAGYLDKELHYKVVSDEAFRLDASLAVRMMTDALRYLTSPDNLMIRAQLIAVYQTEIVKCGKDLNTLLLSPKEELLPKEFIVRADTLRFMPLYELLQELFRIFEIHRIENQDAYLFAFFDAVTAYLQNNSSDPDKFIHYWDEELCGKTIPAGETDGIRILSIHKSKGLEFHTVLLPFCDWKLENETNEHLVWCVPEETPFNKIDIVPINYSTRMAESVYKKEYLHERLQLWVDNLNLLYVAFTRAEKNLIIWSKKKGQTKTISELLTQSLSRIVSSENSNWNEEQPYETGTLLSSGKYKKDTTSTNIFFQKPLKRTVEMEIMPYQHIKFRQSNRSADFIWKGDEEGIENPSINRGLLLHTLFSAIKTKVDIEPAIEHLIFEGIIGTKEMETDIHAIIQKAFSLPEIQKWYSDEWQLFNECNIIYKENDKLCTRRPDRVMIKGDEVVILDFKFGEQREEHSRQVQEYMTLLTQMGHRNISGYLWYVERGVLVPLI</sequence>
<evidence type="ECO:0000256" key="13">
    <source>
        <dbReference type="ARBA" id="ARBA00048988"/>
    </source>
</evidence>
<dbReference type="PROSITE" id="PS51217">
    <property type="entry name" value="UVRD_HELICASE_CTER"/>
    <property type="match status" value="1"/>
</dbReference>
<keyword evidence="3" id="KW-0227">DNA damage</keyword>
<comment type="catalytic activity">
    <reaction evidence="11">
        <text>Couples ATP hydrolysis with the unwinding of duplex DNA by translocating in the 3'-5' direction.</text>
        <dbReference type="EC" id="5.6.2.4"/>
    </reaction>
</comment>
<dbReference type="GO" id="GO:0000725">
    <property type="term" value="P:recombinational repair"/>
    <property type="evidence" value="ECO:0007669"/>
    <property type="project" value="TreeGrafter"/>
</dbReference>
<evidence type="ECO:0000256" key="9">
    <source>
        <dbReference type="ARBA" id="ARBA00023204"/>
    </source>
</evidence>
<proteinExistence type="predicted"/>
<evidence type="ECO:0000313" key="17">
    <source>
        <dbReference type="EMBL" id="KAA6349272.1"/>
    </source>
</evidence>
<dbReference type="GO" id="GO:0003677">
    <property type="term" value="F:DNA binding"/>
    <property type="evidence" value="ECO:0007669"/>
    <property type="project" value="UniProtKB-KW"/>
</dbReference>
<dbReference type="PANTHER" id="PTHR11070">
    <property type="entry name" value="UVRD / RECB / PCRA DNA HELICASE FAMILY MEMBER"/>
    <property type="match status" value="1"/>
</dbReference>
<evidence type="ECO:0000256" key="7">
    <source>
        <dbReference type="ARBA" id="ARBA00022840"/>
    </source>
</evidence>
<evidence type="ECO:0000256" key="1">
    <source>
        <dbReference type="ARBA" id="ARBA00022722"/>
    </source>
</evidence>
<dbReference type="Gene3D" id="1.10.3170.10">
    <property type="entry name" value="Recbcd, chain B, domain 2"/>
    <property type="match status" value="1"/>
</dbReference>
<evidence type="ECO:0000256" key="14">
    <source>
        <dbReference type="SAM" id="Coils"/>
    </source>
</evidence>
<evidence type="ECO:0000256" key="11">
    <source>
        <dbReference type="ARBA" id="ARBA00034617"/>
    </source>
</evidence>
<dbReference type="InterPro" id="IPR000212">
    <property type="entry name" value="DNA_helicase_UvrD/REP"/>
</dbReference>
<dbReference type="InterPro" id="IPR014017">
    <property type="entry name" value="DNA_helicase_UvrD-like_C"/>
</dbReference>
<feature type="domain" description="UvrD-like helicase C-terminal" evidence="16">
    <location>
        <begin position="470"/>
        <end position="739"/>
    </location>
</feature>
<dbReference type="EC" id="5.6.2.4" evidence="12"/>
<dbReference type="AlphaFoldDB" id="A0A5J4STR5"/>
<evidence type="ECO:0000259" key="16">
    <source>
        <dbReference type="PROSITE" id="PS51217"/>
    </source>
</evidence>
<dbReference type="SUPFAM" id="SSF52540">
    <property type="entry name" value="P-loop containing nucleoside triphosphate hydrolases"/>
    <property type="match status" value="1"/>
</dbReference>
<keyword evidence="9" id="KW-0234">DNA repair</keyword>
<evidence type="ECO:0000256" key="8">
    <source>
        <dbReference type="ARBA" id="ARBA00023125"/>
    </source>
</evidence>
<feature type="coiled-coil region" evidence="14">
    <location>
        <begin position="215"/>
        <end position="257"/>
    </location>
</feature>